<keyword evidence="2 6" id="KW-0238">DNA-binding</keyword>
<evidence type="ECO:0000313" key="5">
    <source>
        <dbReference type="EMBL" id="MBB6110230.1"/>
    </source>
</evidence>
<keyword evidence="3" id="KW-0804">Transcription</keyword>
<dbReference type="PANTHER" id="PTHR43280:SF32">
    <property type="entry name" value="TRANSCRIPTIONAL REGULATORY PROTEIN"/>
    <property type="match status" value="1"/>
</dbReference>
<dbReference type="InterPro" id="IPR020449">
    <property type="entry name" value="Tscrpt_reg_AraC-type_HTH"/>
</dbReference>
<evidence type="ECO:0000259" key="4">
    <source>
        <dbReference type="PROSITE" id="PS01124"/>
    </source>
</evidence>
<dbReference type="InterPro" id="IPR009057">
    <property type="entry name" value="Homeodomain-like_sf"/>
</dbReference>
<reference evidence="7 8" key="1">
    <citation type="submission" date="2020-08" db="EMBL/GenBank/DDBJ databases">
        <title>Genomic Encyclopedia of Type Strains, Phase IV (KMG-V): Genome sequencing to study the core and pangenomes of soil and plant-associated prokaryotes.</title>
        <authorList>
            <person name="Whitman W."/>
        </authorList>
    </citation>
    <scope>NUCLEOTIDE SEQUENCE [LARGE SCALE GENOMIC DNA]</scope>
    <source>
        <strain evidence="5 7">ANJLi2</strain>
        <strain evidence="6 8">MP601</strain>
    </source>
</reference>
<evidence type="ECO:0000256" key="3">
    <source>
        <dbReference type="ARBA" id="ARBA00023163"/>
    </source>
</evidence>
<dbReference type="PROSITE" id="PS01124">
    <property type="entry name" value="HTH_ARAC_FAMILY_2"/>
    <property type="match status" value="1"/>
</dbReference>
<keyword evidence="7" id="KW-1185">Reference proteome</keyword>
<dbReference type="SMART" id="SM00342">
    <property type="entry name" value="HTH_ARAC"/>
    <property type="match status" value="1"/>
</dbReference>
<dbReference type="Gene3D" id="1.10.10.60">
    <property type="entry name" value="Homeodomain-like"/>
    <property type="match status" value="1"/>
</dbReference>
<dbReference type="EMBL" id="JACHCA010000006">
    <property type="protein sequence ID" value="MBB6128665.1"/>
    <property type="molecule type" value="Genomic_DNA"/>
</dbReference>
<dbReference type="InterPro" id="IPR018060">
    <property type="entry name" value="HTH_AraC"/>
</dbReference>
<organism evidence="6 8">
    <name type="scientific">Mucilaginibacter lappiensis</name>
    <dbReference type="NCBI Taxonomy" id="354630"/>
    <lineage>
        <taxon>Bacteria</taxon>
        <taxon>Pseudomonadati</taxon>
        <taxon>Bacteroidota</taxon>
        <taxon>Sphingobacteriia</taxon>
        <taxon>Sphingobacteriales</taxon>
        <taxon>Sphingobacteriaceae</taxon>
        <taxon>Mucilaginibacter</taxon>
    </lineage>
</organism>
<dbReference type="AlphaFoldDB" id="A0A841JJT7"/>
<proteinExistence type="predicted"/>
<keyword evidence="1" id="KW-0805">Transcription regulation</keyword>
<comment type="caution">
    <text evidence="6">The sequence shown here is derived from an EMBL/GenBank/DDBJ whole genome shotgun (WGS) entry which is preliminary data.</text>
</comment>
<dbReference type="PRINTS" id="PR00032">
    <property type="entry name" value="HTHARAC"/>
</dbReference>
<accession>A0A841JJT7</accession>
<gene>
    <name evidence="6" type="ORF">HDF22_002786</name>
    <name evidence="5" type="ORF">HDF23_002986</name>
</gene>
<dbReference type="Proteomes" id="UP000548326">
    <property type="component" value="Unassembled WGS sequence"/>
</dbReference>
<dbReference type="PANTHER" id="PTHR43280">
    <property type="entry name" value="ARAC-FAMILY TRANSCRIPTIONAL REGULATOR"/>
    <property type="match status" value="1"/>
</dbReference>
<dbReference type="SUPFAM" id="SSF46689">
    <property type="entry name" value="Homeodomain-like"/>
    <property type="match status" value="1"/>
</dbReference>
<dbReference type="Pfam" id="PF12833">
    <property type="entry name" value="HTH_18"/>
    <property type="match status" value="1"/>
</dbReference>
<evidence type="ECO:0000313" key="7">
    <source>
        <dbReference type="Proteomes" id="UP000541583"/>
    </source>
</evidence>
<evidence type="ECO:0000313" key="6">
    <source>
        <dbReference type="EMBL" id="MBB6128665.1"/>
    </source>
</evidence>
<protein>
    <submittedName>
        <fullName evidence="6">AraC-like DNA-binding protein</fullName>
    </submittedName>
</protein>
<feature type="domain" description="HTH araC/xylS-type" evidence="4">
    <location>
        <begin position="193"/>
        <end position="291"/>
    </location>
</feature>
<dbReference type="SUPFAM" id="SSF51215">
    <property type="entry name" value="Regulatory protein AraC"/>
    <property type="match status" value="1"/>
</dbReference>
<dbReference type="OrthoDB" id="2585681at2"/>
<dbReference type="InterPro" id="IPR037923">
    <property type="entry name" value="HTH-like"/>
</dbReference>
<dbReference type="GO" id="GO:0043565">
    <property type="term" value="F:sequence-specific DNA binding"/>
    <property type="evidence" value="ECO:0007669"/>
    <property type="project" value="InterPro"/>
</dbReference>
<dbReference type="InterPro" id="IPR003313">
    <property type="entry name" value="AraC-bd"/>
</dbReference>
<evidence type="ECO:0000256" key="1">
    <source>
        <dbReference type="ARBA" id="ARBA00023015"/>
    </source>
</evidence>
<evidence type="ECO:0000313" key="8">
    <source>
        <dbReference type="Proteomes" id="UP000548326"/>
    </source>
</evidence>
<dbReference type="RefSeq" id="WP_076373770.1">
    <property type="nucleotide sequence ID" value="NZ_FTMG01000006.1"/>
</dbReference>
<dbReference type="Proteomes" id="UP000541583">
    <property type="component" value="Unassembled WGS sequence"/>
</dbReference>
<dbReference type="EMBL" id="JACHCB010000007">
    <property type="protein sequence ID" value="MBB6110230.1"/>
    <property type="molecule type" value="Genomic_DNA"/>
</dbReference>
<dbReference type="Pfam" id="PF02311">
    <property type="entry name" value="AraC_binding"/>
    <property type="match status" value="1"/>
</dbReference>
<dbReference type="GO" id="GO:0003700">
    <property type="term" value="F:DNA-binding transcription factor activity"/>
    <property type="evidence" value="ECO:0007669"/>
    <property type="project" value="InterPro"/>
</dbReference>
<sequence length="297" mass="35078">MALSAKDQIIPQYSFQEMFPTGNGMFELVEAKGQFNKHKAMFLVPHRRDYYQLGLVDEGDGRHWVDSTLYQLDPDSFYFSTPQQVHIKEQAEPFMGVNICFTREFIELENNRLFRNLPIITNPQNGHELKLQTADRDFIRHIIGLMLEEKHQHQSWKNAALQAYLHSLLIYLSRLYEQQFIATEQNTDRQLLHRFTTLIAEHYLQLHEVAAYAQLLHISTGHLTAIVKAQSGKTPIRHIHERLMVEAKRLLFHTEHSVKEIAFELGFEDDAYFNRFFKRLENSTPTEYRKSILEIYR</sequence>
<evidence type="ECO:0000256" key="2">
    <source>
        <dbReference type="ARBA" id="ARBA00023125"/>
    </source>
</evidence>
<name>A0A841JJT7_9SPHI</name>